<dbReference type="AlphaFoldDB" id="A0A395T2B0"/>
<reference evidence="2 3" key="1">
    <citation type="journal article" date="2018" name="PLoS Pathog.">
        <title>Evolution of structural diversity of trichothecenes, a family of toxins produced by plant pathogenic and entomopathogenic fungi.</title>
        <authorList>
            <person name="Proctor R.H."/>
            <person name="McCormick S.P."/>
            <person name="Kim H.S."/>
            <person name="Cardoza R.E."/>
            <person name="Stanley A.M."/>
            <person name="Lindo L."/>
            <person name="Kelly A."/>
            <person name="Brown D.W."/>
            <person name="Lee T."/>
            <person name="Vaughan M.M."/>
            <person name="Alexander N.J."/>
            <person name="Busman M."/>
            <person name="Gutierrez S."/>
        </authorList>
    </citation>
    <scope>NUCLEOTIDE SEQUENCE [LARGE SCALE GENOMIC DNA]</scope>
    <source>
        <strain evidence="2 3">NRRL 20695</strain>
    </source>
</reference>
<accession>A0A395T2B0</accession>
<evidence type="ECO:0000313" key="2">
    <source>
        <dbReference type="EMBL" id="RGP78647.1"/>
    </source>
</evidence>
<keyword evidence="1" id="KW-0732">Signal</keyword>
<dbReference type="EMBL" id="PXOG01000061">
    <property type="protein sequence ID" value="RGP78647.1"/>
    <property type="molecule type" value="Genomic_DNA"/>
</dbReference>
<comment type="caution">
    <text evidence="2">The sequence shown here is derived from an EMBL/GenBank/DDBJ whole genome shotgun (WGS) entry which is preliminary data.</text>
</comment>
<sequence>MLCNNILLVTGALMATVTAAPTAHHEVEARTAEAEPGVSPIDNPLIARANKKIAWGEQIQNGDESNYWVAWIEGEHACPGDSVIVNKSENICGRLFTLAGLQLSFTACGTTGEPNTVISGSSGYEYGHCGPNGKNGRKINCPKGSHDIKQHGYCK</sequence>
<keyword evidence="3" id="KW-1185">Reference proteome</keyword>
<feature type="signal peptide" evidence="1">
    <location>
        <begin position="1"/>
        <end position="19"/>
    </location>
</feature>
<gene>
    <name evidence="2" type="ORF">FLONG3_3269</name>
</gene>
<dbReference type="Proteomes" id="UP000266234">
    <property type="component" value="Unassembled WGS sequence"/>
</dbReference>
<evidence type="ECO:0000256" key="1">
    <source>
        <dbReference type="SAM" id="SignalP"/>
    </source>
</evidence>
<protein>
    <submittedName>
        <fullName evidence="2">Uncharacterized protein</fullName>
    </submittedName>
</protein>
<feature type="chain" id="PRO_5017446174" evidence="1">
    <location>
        <begin position="20"/>
        <end position="155"/>
    </location>
</feature>
<name>A0A395T2B0_9HYPO</name>
<proteinExistence type="predicted"/>
<evidence type="ECO:0000313" key="3">
    <source>
        <dbReference type="Proteomes" id="UP000266234"/>
    </source>
</evidence>
<organism evidence="2 3">
    <name type="scientific">Fusarium longipes</name>
    <dbReference type="NCBI Taxonomy" id="694270"/>
    <lineage>
        <taxon>Eukaryota</taxon>
        <taxon>Fungi</taxon>
        <taxon>Dikarya</taxon>
        <taxon>Ascomycota</taxon>
        <taxon>Pezizomycotina</taxon>
        <taxon>Sordariomycetes</taxon>
        <taxon>Hypocreomycetidae</taxon>
        <taxon>Hypocreales</taxon>
        <taxon>Nectriaceae</taxon>
        <taxon>Fusarium</taxon>
    </lineage>
</organism>
<dbReference type="OrthoDB" id="4438755at2759"/>